<sequence length="161" mass="17978">MTSRHLRSLPSPTLPLQTLPQAYLTPNPVALCTPPTFPPNLQLTKQNNPMDSLYLGITSSQAHDFSPTGPIYLAHYSPDFPFPLATVVFYSPLARKRKIEFPTEEFVKRAAPYTATPNRMAISPWQQPDQLYYVEEIEDGDTPDGIQMADEAGPSMPPTYP</sequence>
<organism evidence="2 3">
    <name type="scientific">Punica granatum</name>
    <name type="common">Pomegranate</name>
    <dbReference type="NCBI Taxonomy" id="22663"/>
    <lineage>
        <taxon>Eukaryota</taxon>
        <taxon>Viridiplantae</taxon>
        <taxon>Streptophyta</taxon>
        <taxon>Embryophyta</taxon>
        <taxon>Tracheophyta</taxon>
        <taxon>Spermatophyta</taxon>
        <taxon>Magnoliopsida</taxon>
        <taxon>eudicotyledons</taxon>
        <taxon>Gunneridae</taxon>
        <taxon>Pentapetalae</taxon>
        <taxon>rosids</taxon>
        <taxon>malvids</taxon>
        <taxon>Myrtales</taxon>
        <taxon>Lythraceae</taxon>
        <taxon>Punica</taxon>
    </lineage>
</organism>
<accession>A0A2I0IRX0</accession>
<name>A0A2I0IRX0_PUNGR</name>
<evidence type="ECO:0000313" key="3">
    <source>
        <dbReference type="Proteomes" id="UP000233551"/>
    </source>
</evidence>
<dbReference type="AlphaFoldDB" id="A0A2I0IRX0"/>
<protein>
    <submittedName>
        <fullName evidence="2">Uncharacterized protein</fullName>
    </submittedName>
</protein>
<keyword evidence="3" id="KW-1185">Reference proteome</keyword>
<feature type="region of interest" description="Disordered" evidence="1">
    <location>
        <begin position="138"/>
        <end position="161"/>
    </location>
</feature>
<comment type="caution">
    <text evidence="2">The sequence shown here is derived from an EMBL/GenBank/DDBJ whole genome shotgun (WGS) entry which is preliminary data.</text>
</comment>
<proteinExistence type="predicted"/>
<gene>
    <name evidence="2" type="ORF">CRG98_032879</name>
</gene>
<dbReference type="Proteomes" id="UP000233551">
    <property type="component" value="Unassembled WGS sequence"/>
</dbReference>
<evidence type="ECO:0000256" key="1">
    <source>
        <dbReference type="SAM" id="MobiDB-lite"/>
    </source>
</evidence>
<dbReference type="EMBL" id="PGOL01002593">
    <property type="protein sequence ID" value="PKI46739.1"/>
    <property type="molecule type" value="Genomic_DNA"/>
</dbReference>
<evidence type="ECO:0000313" key="2">
    <source>
        <dbReference type="EMBL" id="PKI46739.1"/>
    </source>
</evidence>
<reference evidence="2 3" key="1">
    <citation type="submission" date="2017-11" db="EMBL/GenBank/DDBJ databases">
        <title>De-novo sequencing of pomegranate (Punica granatum L.) genome.</title>
        <authorList>
            <person name="Akparov Z."/>
            <person name="Amiraslanov A."/>
            <person name="Hajiyeva S."/>
            <person name="Abbasov M."/>
            <person name="Kaur K."/>
            <person name="Hamwieh A."/>
            <person name="Solovyev V."/>
            <person name="Salamov A."/>
            <person name="Braich B."/>
            <person name="Kosarev P."/>
            <person name="Mahmoud A."/>
            <person name="Hajiyev E."/>
            <person name="Babayeva S."/>
            <person name="Izzatullayeva V."/>
            <person name="Mammadov A."/>
            <person name="Mammadov A."/>
            <person name="Sharifova S."/>
            <person name="Ojaghi J."/>
            <person name="Eynullazada K."/>
            <person name="Bayramov B."/>
            <person name="Abdulazimova A."/>
            <person name="Shahmuradov I."/>
        </authorList>
    </citation>
    <scope>NUCLEOTIDE SEQUENCE [LARGE SCALE GENOMIC DNA]</scope>
    <source>
        <strain evidence="3">cv. AG2017</strain>
        <tissue evidence="2">Leaf</tissue>
    </source>
</reference>